<evidence type="ECO:0000256" key="8">
    <source>
        <dbReference type="ARBA" id="ARBA00023136"/>
    </source>
</evidence>
<comment type="function">
    <text evidence="9">Required for the biogenesis of c-type cytochromes. Possible subunit of a heme lyase.</text>
</comment>
<dbReference type="InterPro" id="IPR002541">
    <property type="entry name" value="Cyt_c_assembly"/>
</dbReference>
<evidence type="ECO:0000259" key="12">
    <source>
        <dbReference type="Pfam" id="PF16327"/>
    </source>
</evidence>
<dbReference type="PRINTS" id="PR01411">
    <property type="entry name" value="CCMFBIOGNSIS"/>
</dbReference>
<comment type="subcellular location">
    <subcellularLocation>
        <location evidence="1">Cell inner membrane</location>
        <topology evidence="1">Multi-pass membrane protein</topology>
    </subcellularLocation>
</comment>
<protein>
    <submittedName>
        <fullName evidence="13">Heme lyase CcmF/NrfE family subunit</fullName>
    </submittedName>
</protein>
<feature type="transmembrane region" description="Helical" evidence="10">
    <location>
        <begin position="394"/>
        <end position="413"/>
    </location>
</feature>
<feature type="transmembrane region" description="Helical" evidence="10">
    <location>
        <begin position="207"/>
        <end position="229"/>
    </location>
</feature>
<dbReference type="GO" id="GO:0016829">
    <property type="term" value="F:lyase activity"/>
    <property type="evidence" value="ECO:0007669"/>
    <property type="project" value="UniProtKB-KW"/>
</dbReference>
<feature type="transmembrane region" description="Helical" evidence="10">
    <location>
        <begin position="38"/>
        <end position="61"/>
    </location>
</feature>
<evidence type="ECO:0000313" key="14">
    <source>
        <dbReference type="Proteomes" id="UP001222275"/>
    </source>
</evidence>
<keyword evidence="7 10" id="KW-1133">Transmembrane helix</keyword>
<keyword evidence="13" id="KW-0456">Lyase</keyword>
<evidence type="ECO:0000256" key="3">
    <source>
        <dbReference type="ARBA" id="ARBA00022475"/>
    </source>
</evidence>
<feature type="transmembrane region" description="Helical" evidence="10">
    <location>
        <begin position="125"/>
        <end position="142"/>
    </location>
</feature>
<keyword evidence="5 10" id="KW-0812">Transmembrane</keyword>
<dbReference type="PANTHER" id="PTHR43653:SF1">
    <property type="entry name" value="CYTOCHROME C-TYPE BIOGENESIS PROTEIN CCMF"/>
    <property type="match status" value="1"/>
</dbReference>
<evidence type="ECO:0000256" key="7">
    <source>
        <dbReference type="ARBA" id="ARBA00022989"/>
    </source>
</evidence>
<dbReference type="Pfam" id="PF01578">
    <property type="entry name" value="Cytochrom_C_asm"/>
    <property type="match status" value="1"/>
</dbReference>
<evidence type="ECO:0000313" key="13">
    <source>
        <dbReference type="EMBL" id="WEJ62218.1"/>
    </source>
</evidence>
<name>A0ABY8CCT9_9GAMM</name>
<organism evidence="13 14">
    <name type="scientific">Thiomicrorhabdus lithotrophica</name>
    <dbReference type="NCBI Taxonomy" id="2949997"/>
    <lineage>
        <taxon>Bacteria</taxon>
        <taxon>Pseudomonadati</taxon>
        <taxon>Pseudomonadota</taxon>
        <taxon>Gammaproteobacteria</taxon>
        <taxon>Thiotrichales</taxon>
        <taxon>Piscirickettsiaceae</taxon>
        <taxon>Thiomicrorhabdus</taxon>
    </lineage>
</organism>
<dbReference type="InterPro" id="IPR003568">
    <property type="entry name" value="Cyt_c_biogenesis_CcmF"/>
</dbReference>
<evidence type="ECO:0000256" key="5">
    <source>
        <dbReference type="ARBA" id="ARBA00022692"/>
    </source>
</evidence>
<feature type="transmembrane region" description="Helical" evidence="10">
    <location>
        <begin position="175"/>
        <end position="195"/>
    </location>
</feature>
<accession>A0ABY8CCT9</accession>
<sequence length="647" mass="71697">MIPEIGHFSLIIGLAFAFVLATVPLFGNHHKHTVLMQLAVPAAVGQFLFLALSFGCLLYSFTIDDFSVKYIANNSNTQLPMIFKVSATWGAHEGSLLLWAWILTGWALAVSLFSKTLPLSLQSKMLSVLGMVTIGFILFILLTSNPFERLLEIPHEGRSLNPLLQDIGLAIHPPVLYMGYVGMAVTFAFAIAVLLEGRFEMAWARWAKTWAIVAWAFLTLGISLGSWWAYYELGWGGWWFWDPVENASLLPWIIATALIHSLSITASRGSFQSWTLLLAILAFSLSLLGVFLVRSGVITSVHAFATDPTRGIYILVFLVVVVGASLSLYASHAHKVTQRKAFSLISKDTLLLLNNVILVTMMATVLLGTLYPLILDALGVAKLSVGAPYFNSVMLPLTVPLALLMGLGFATHWREDSSKRLFSKLWLPAVASLLVAFLVPLLLLPDVSGLAILGLLMSSWIAFTALIWLLKENSTGLVKPNMQKFGSALAHIGFAVTLTGITITSIYSIEKDVRLEPGQNYQINEYRFQFIGVQQKQVDNYLASEGHIKVFVDNQLITELYPQKRTYMSQVMPMTEAGIDAELSRDLFVALGEKLDETAWSLRIQYKPFIRWIWLGSILMAIGGVLTLLQRRKKEKPENANTLEVNA</sequence>
<comment type="similarity">
    <text evidence="2">Belongs to the CcmF/CycK/Ccl1/NrfE/CcsA family.</text>
</comment>
<dbReference type="PRINTS" id="PR01410">
    <property type="entry name" value="CCBIOGENESIS"/>
</dbReference>
<dbReference type="InterPro" id="IPR003567">
    <property type="entry name" value="Cyt_c_biogenesis"/>
</dbReference>
<dbReference type="NCBIfam" id="TIGR00353">
    <property type="entry name" value="nrfE"/>
    <property type="match status" value="1"/>
</dbReference>
<feature type="transmembrane region" description="Helical" evidence="10">
    <location>
        <begin position="249"/>
        <end position="267"/>
    </location>
</feature>
<feature type="domain" description="Cytochrome c assembly protein" evidence="11">
    <location>
        <begin position="89"/>
        <end position="295"/>
    </location>
</feature>
<gene>
    <name evidence="13" type="ORF">NR989_09380</name>
</gene>
<feature type="transmembrane region" description="Helical" evidence="10">
    <location>
        <begin position="425"/>
        <end position="444"/>
    </location>
</feature>
<keyword evidence="3" id="KW-1003">Cell membrane</keyword>
<keyword evidence="8 10" id="KW-0472">Membrane</keyword>
<feature type="transmembrane region" description="Helical" evidence="10">
    <location>
        <begin position="450"/>
        <end position="469"/>
    </location>
</feature>
<evidence type="ECO:0000256" key="4">
    <source>
        <dbReference type="ARBA" id="ARBA00022519"/>
    </source>
</evidence>
<feature type="transmembrane region" description="Helical" evidence="10">
    <location>
        <begin position="609"/>
        <end position="629"/>
    </location>
</feature>
<evidence type="ECO:0000256" key="9">
    <source>
        <dbReference type="ARBA" id="ARBA00037230"/>
    </source>
</evidence>
<evidence type="ECO:0000259" key="11">
    <source>
        <dbReference type="Pfam" id="PF01578"/>
    </source>
</evidence>
<evidence type="ECO:0000256" key="2">
    <source>
        <dbReference type="ARBA" id="ARBA00009186"/>
    </source>
</evidence>
<dbReference type="Proteomes" id="UP001222275">
    <property type="component" value="Chromosome"/>
</dbReference>
<dbReference type="RefSeq" id="WP_275594476.1">
    <property type="nucleotide sequence ID" value="NZ_CP102381.1"/>
</dbReference>
<reference evidence="13 14" key="1">
    <citation type="submission" date="2022-06" db="EMBL/GenBank/DDBJ databases">
        <title>Thiomicrohabdus sp. nov, an obligately chemolithoautotrophic, sulfur-oxidizing bacterium isolated from beach of Guanyin Mountain. Amoy.</title>
        <authorList>
            <person name="Zhu H."/>
        </authorList>
    </citation>
    <scope>NUCLEOTIDE SEQUENCE [LARGE SCALE GENOMIC DNA]</scope>
    <source>
        <strain evidence="13 14">XGS-01</strain>
    </source>
</reference>
<evidence type="ECO:0000256" key="10">
    <source>
        <dbReference type="SAM" id="Phobius"/>
    </source>
</evidence>
<evidence type="ECO:0000256" key="6">
    <source>
        <dbReference type="ARBA" id="ARBA00022748"/>
    </source>
</evidence>
<dbReference type="Pfam" id="PF16327">
    <property type="entry name" value="CcmF_C"/>
    <property type="match status" value="1"/>
</dbReference>
<feature type="transmembrane region" description="Helical" evidence="10">
    <location>
        <begin position="489"/>
        <end position="509"/>
    </location>
</feature>
<feature type="transmembrane region" description="Helical" evidence="10">
    <location>
        <begin position="351"/>
        <end position="374"/>
    </location>
</feature>
<keyword evidence="6" id="KW-0201">Cytochrome c-type biogenesis</keyword>
<proteinExistence type="inferred from homology"/>
<keyword evidence="14" id="KW-1185">Reference proteome</keyword>
<evidence type="ECO:0000256" key="1">
    <source>
        <dbReference type="ARBA" id="ARBA00004429"/>
    </source>
</evidence>
<feature type="transmembrane region" description="Helical" evidence="10">
    <location>
        <begin position="312"/>
        <end position="330"/>
    </location>
</feature>
<feature type="domain" description="Cytochrome c-type biogenesis protein CcmF C-terminal" evidence="12">
    <location>
        <begin position="315"/>
        <end position="631"/>
    </location>
</feature>
<feature type="transmembrane region" description="Helical" evidence="10">
    <location>
        <begin position="96"/>
        <end position="113"/>
    </location>
</feature>
<feature type="transmembrane region" description="Helical" evidence="10">
    <location>
        <begin position="6"/>
        <end position="26"/>
    </location>
</feature>
<dbReference type="InterPro" id="IPR032523">
    <property type="entry name" value="CcmF_C"/>
</dbReference>
<dbReference type="NCBIfam" id="NF007691">
    <property type="entry name" value="PRK10369.1"/>
    <property type="match status" value="1"/>
</dbReference>
<dbReference type="EMBL" id="CP102381">
    <property type="protein sequence ID" value="WEJ62218.1"/>
    <property type="molecule type" value="Genomic_DNA"/>
</dbReference>
<dbReference type="PANTHER" id="PTHR43653">
    <property type="entry name" value="CYTOCHROME C ASSEMBLY PROTEIN-RELATED"/>
    <property type="match status" value="1"/>
</dbReference>
<feature type="transmembrane region" description="Helical" evidence="10">
    <location>
        <begin position="274"/>
        <end position="292"/>
    </location>
</feature>
<keyword evidence="4" id="KW-0997">Cell inner membrane</keyword>